<dbReference type="AlphaFoldDB" id="A0AB34FK65"/>
<comment type="caution">
    <text evidence="2">The sequence shown here is derived from an EMBL/GenBank/DDBJ whole genome shotgun (WGS) entry which is preliminary data.</text>
</comment>
<keyword evidence="1" id="KW-0732">Signal</keyword>
<keyword evidence="3" id="KW-1185">Reference proteome</keyword>
<proteinExistence type="predicted"/>
<feature type="signal peptide" evidence="1">
    <location>
        <begin position="1"/>
        <end position="19"/>
    </location>
</feature>
<evidence type="ECO:0000313" key="3">
    <source>
        <dbReference type="Proteomes" id="UP001163105"/>
    </source>
</evidence>
<sequence length="129" mass="13533">MTMRGLITFLSLLAARVVASPTQPLGIVAAALSGDPDGSNDSGYGDGDGDSTAYNGTLAKRGCRRGHGCDGGRCWRSCNEDEGTWCWMADVHTFAWLSCSSDDTCLNAIRHGTAACHMSVCSDCGCGCW</sequence>
<organism evidence="2 3">
    <name type="scientific">Purpureocillium lavendulum</name>
    <dbReference type="NCBI Taxonomy" id="1247861"/>
    <lineage>
        <taxon>Eukaryota</taxon>
        <taxon>Fungi</taxon>
        <taxon>Dikarya</taxon>
        <taxon>Ascomycota</taxon>
        <taxon>Pezizomycotina</taxon>
        <taxon>Sordariomycetes</taxon>
        <taxon>Hypocreomycetidae</taxon>
        <taxon>Hypocreales</taxon>
        <taxon>Ophiocordycipitaceae</taxon>
        <taxon>Purpureocillium</taxon>
    </lineage>
</organism>
<evidence type="ECO:0000256" key="1">
    <source>
        <dbReference type="SAM" id="SignalP"/>
    </source>
</evidence>
<accession>A0AB34FK65</accession>
<feature type="chain" id="PRO_5044245653" evidence="1">
    <location>
        <begin position="20"/>
        <end position="129"/>
    </location>
</feature>
<name>A0AB34FK65_9HYPO</name>
<protein>
    <submittedName>
        <fullName evidence="2">OPT oligopeptide transporter</fullName>
    </submittedName>
</protein>
<reference evidence="2" key="1">
    <citation type="submission" date="2023-01" db="EMBL/GenBank/DDBJ databases">
        <title>The growth and conidiation of Purpureocillium lavendulum are regulated by nitrogen source and histone H3K14 acetylation.</title>
        <authorList>
            <person name="Tang P."/>
            <person name="Han J."/>
            <person name="Zhang C."/>
            <person name="Tang P."/>
            <person name="Qi F."/>
            <person name="Zhang K."/>
            <person name="Liang L."/>
        </authorList>
    </citation>
    <scope>NUCLEOTIDE SEQUENCE</scope>
    <source>
        <strain evidence="2">YMF1.00683</strain>
    </source>
</reference>
<dbReference type="EMBL" id="JAQHRD010000006">
    <property type="protein sequence ID" value="KAJ6439454.1"/>
    <property type="molecule type" value="Genomic_DNA"/>
</dbReference>
<dbReference type="Proteomes" id="UP001163105">
    <property type="component" value="Unassembled WGS sequence"/>
</dbReference>
<gene>
    <name evidence="2" type="ORF">O9K51_07339</name>
</gene>
<evidence type="ECO:0000313" key="2">
    <source>
        <dbReference type="EMBL" id="KAJ6439454.1"/>
    </source>
</evidence>